<protein>
    <submittedName>
        <fullName evidence="2">Uncharacterized protein</fullName>
    </submittedName>
</protein>
<dbReference type="RefSeq" id="WP_379096880.1">
    <property type="nucleotide sequence ID" value="NZ_JBHUGZ010000007.1"/>
</dbReference>
<name>A0ABW4UBP8_9HYPH</name>
<evidence type="ECO:0000313" key="3">
    <source>
        <dbReference type="Proteomes" id="UP001597405"/>
    </source>
</evidence>
<dbReference type="Proteomes" id="UP001597405">
    <property type="component" value="Unassembled WGS sequence"/>
</dbReference>
<evidence type="ECO:0000313" key="2">
    <source>
        <dbReference type="EMBL" id="MFD1983069.1"/>
    </source>
</evidence>
<feature type="compositionally biased region" description="Basic and acidic residues" evidence="1">
    <location>
        <begin position="1"/>
        <end position="11"/>
    </location>
</feature>
<feature type="compositionally biased region" description="Basic and acidic residues" evidence="1">
    <location>
        <begin position="46"/>
        <end position="57"/>
    </location>
</feature>
<evidence type="ECO:0000256" key="1">
    <source>
        <dbReference type="SAM" id="MobiDB-lite"/>
    </source>
</evidence>
<proteinExistence type="predicted"/>
<reference evidence="3" key="1">
    <citation type="journal article" date="2019" name="Int. J. Syst. Evol. Microbiol.">
        <title>The Global Catalogue of Microorganisms (GCM) 10K type strain sequencing project: providing services to taxonomists for standard genome sequencing and annotation.</title>
        <authorList>
            <consortium name="The Broad Institute Genomics Platform"/>
            <consortium name="The Broad Institute Genome Sequencing Center for Infectious Disease"/>
            <person name="Wu L."/>
            <person name="Ma J."/>
        </authorList>
    </citation>
    <scope>NUCLEOTIDE SEQUENCE [LARGE SCALE GENOMIC DNA]</scope>
    <source>
        <strain evidence="3">CGMCC 1.16225</strain>
    </source>
</reference>
<accession>A0ABW4UBP8</accession>
<dbReference type="EMBL" id="JBHUGZ010000007">
    <property type="protein sequence ID" value="MFD1983069.1"/>
    <property type="molecule type" value="Genomic_DNA"/>
</dbReference>
<feature type="region of interest" description="Disordered" evidence="1">
    <location>
        <begin position="1"/>
        <end position="80"/>
    </location>
</feature>
<keyword evidence="3" id="KW-1185">Reference proteome</keyword>
<comment type="caution">
    <text evidence="2">The sequence shown here is derived from an EMBL/GenBank/DDBJ whole genome shotgun (WGS) entry which is preliminary data.</text>
</comment>
<sequence length="115" mass="12579">MMGAIERHPTSRESPWGRSGELTVSHYGSNSQEDWAGSRATLPGRAECEAENEHGGDINDEAQGGQLGETWEDSEPSLGWTNHVDQRLAGKVDQSVWFEDGEFDGGDAPEQPDHN</sequence>
<gene>
    <name evidence="2" type="ORF">ACFSOZ_10330</name>
</gene>
<organism evidence="2 3">
    <name type="scientific">Mesorhizobium newzealandense</name>
    <dbReference type="NCBI Taxonomy" id="1300302"/>
    <lineage>
        <taxon>Bacteria</taxon>
        <taxon>Pseudomonadati</taxon>
        <taxon>Pseudomonadota</taxon>
        <taxon>Alphaproteobacteria</taxon>
        <taxon>Hyphomicrobiales</taxon>
        <taxon>Phyllobacteriaceae</taxon>
        <taxon>Mesorhizobium</taxon>
    </lineage>
</organism>